<keyword evidence="8 9" id="KW-0472">Membrane</keyword>
<comment type="similarity">
    <text evidence="2">Belongs to the sideroflexin family.</text>
</comment>
<evidence type="ECO:0008006" key="12">
    <source>
        <dbReference type="Google" id="ProtNLM"/>
    </source>
</evidence>
<dbReference type="GO" id="GO:0015075">
    <property type="term" value="F:monoatomic ion transmembrane transporter activity"/>
    <property type="evidence" value="ECO:0007669"/>
    <property type="project" value="InterPro"/>
</dbReference>
<evidence type="ECO:0000256" key="4">
    <source>
        <dbReference type="ARBA" id="ARBA00022692"/>
    </source>
</evidence>
<dbReference type="PANTHER" id="PTHR11153:SF3">
    <property type="entry name" value="SIDEROFLEXIN-4"/>
    <property type="match status" value="1"/>
</dbReference>
<feature type="transmembrane region" description="Helical" evidence="9">
    <location>
        <begin position="124"/>
        <end position="145"/>
    </location>
</feature>
<evidence type="ECO:0000256" key="5">
    <source>
        <dbReference type="ARBA" id="ARBA00022970"/>
    </source>
</evidence>
<keyword evidence="3" id="KW-0813">Transport</keyword>
<keyword evidence="11" id="KW-1185">Reference proteome</keyword>
<dbReference type="PANTHER" id="PTHR11153">
    <property type="entry name" value="SIDEROFLEXIN"/>
    <property type="match status" value="1"/>
</dbReference>
<evidence type="ECO:0000256" key="7">
    <source>
        <dbReference type="ARBA" id="ARBA00023128"/>
    </source>
</evidence>
<evidence type="ECO:0000256" key="3">
    <source>
        <dbReference type="ARBA" id="ARBA00022448"/>
    </source>
</evidence>
<dbReference type="Pfam" id="PF03820">
    <property type="entry name" value="SFXNs"/>
    <property type="match status" value="1"/>
</dbReference>
<evidence type="ECO:0000256" key="6">
    <source>
        <dbReference type="ARBA" id="ARBA00022989"/>
    </source>
</evidence>
<dbReference type="Proteomes" id="UP000472267">
    <property type="component" value="Chromosome 13"/>
</dbReference>
<proteinExistence type="inferred from homology"/>
<dbReference type="GO" id="GO:0006865">
    <property type="term" value="P:amino acid transport"/>
    <property type="evidence" value="ECO:0007669"/>
    <property type="project" value="UniProtKB-KW"/>
</dbReference>
<feature type="transmembrane region" description="Helical" evidence="9">
    <location>
        <begin position="253"/>
        <end position="270"/>
    </location>
</feature>
<evidence type="ECO:0000256" key="8">
    <source>
        <dbReference type="ARBA" id="ARBA00023136"/>
    </source>
</evidence>
<evidence type="ECO:0000313" key="10">
    <source>
        <dbReference type="Ensembl" id="ENSSFAP00005022520.1"/>
    </source>
</evidence>
<keyword evidence="4 9" id="KW-0812">Transmembrane</keyword>
<dbReference type="GO" id="GO:1990542">
    <property type="term" value="P:mitochondrial transmembrane transport"/>
    <property type="evidence" value="ECO:0007669"/>
    <property type="project" value="TreeGrafter"/>
</dbReference>
<sequence>MDPNLLYWRTEGQSFFSRVRTWFSLLDPALLLASDPEIQKAHSLLAGRLEELGQKVSSGSAASAEQSDADSVFGLFASQVVASLLPHSTVKPALFWQFLLQSYYAGFNFAHRNRSSEQTGLRQLLLVAGTVSYAACAGALPQIFVNRLNITSPPVQAFLRSALPVPLSAALAFFSVFTIRSEESETGVQVFDQQGNLAGVSKAAGKQAVRETALSRAALFGATAAFPNLLLLLLKRTRLFQRNSLLAAPVRHVSTALVLGLMLPVSFSLFPQLGTIKREELEEELQAGAAGGHLFYHRGL</sequence>
<comment type="subcellular location">
    <subcellularLocation>
        <location evidence="1">Mitochondrion membrane</location>
        <topology evidence="1">Multi-pass membrane protein</topology>
    </subcellularLocation>
</comment>
<dbReference type="AlphaFoldDB" id="A0A672GZI7"/>
<reference evidence="10" key="3">
    <citation type="submission" date="2025-09" db="UniProtKB">
        <authorList>
            <consortium name="Ensembl"/>
        </authorList>
    </citation>
    <scope>IDENTIFICATION</scope>
</reference>
<accession>A0A672GZI7</accession>
<feature type="transmembrane region" description="Helical" evidence="9">
    <location>
        <begin position="213"/>
        <end position="233"/>
    </location>
</feature>
<keyword evidence="7" id="KW-0496">Mitochondrion</keyword>
<dbReference type="InterPro" id="IPR004686">
    <property type="entry name" value="Mtc"/>
</dbReference>
<keyword evidence="5" id="KW-0029">Amino-acid transport</keyword>
<keyword evidence="6 9" id="KW-1133">Transmembrane helix</keyword>
<name>A0A672GZI7_SALFA</name>
<dbReference type="GO" id="GO:0005743">
    <property type="term" value="C:mitochondrial inner membrane"/>
    <property type="evidence" value="ECO:0007669"/>
    <property type="project" value="TreeGrafter"/>
</dbReference>
<reference evidence="10" key="2">
    <citation type="submission" date="2025-08" db="UniProtKB">
        <authorList>
            <consortium name="Ensembl"/>
        </authorList>
    </citation>
    <scope>IDENTIFICATION</scope>
</reference>
<evidence type="ECO:0000256" key="2">
    <source>
        <dbReference type="ARBA" id="ARBA00005974"/>
    </source>
</evidence>
<evidence type="ECO:0000313" key="11">
    <source>
        <dbReference type="Proteomes" id="UP000472267"/>
    </source>
</evidence>
<evidence type="ECO:0000256" key="9">
    <source>
        <dbReference type="SAM" id="Phobius"/>
    </source>
</evidence>
<gene>
    <name evidence="10" type="primary">sfxn4</name>
</gene>
<organism evidence="10 11">
    <name type="scientific">Salarias fasciatus</name>
    <name type="common">Jewelled blenny</name>
    <name type="synonym">Blennius fasciatus</name>
    <dbReference type="NCBI Taxonomy" id="181472"/>
    <lineage>
        <taxon>Eukaryota</taxon>
        <taxon>Metazoa</taxon>
        <taxon>Chordata</taxon>
        <taxon>Craniata</taxon>
        <taxon>Vertebrata</taxon>
        <taxon>Euteleostomi</taxon>
        <taxon>Actinopterygii</taxon>
        <taxon>Neopterygii</taxon>
        <taxon>Teleostei</taxon>
        <taxon>Neoteleostei</taxon>
        <taxon>Acanthomorphata</taxon>
        <taxon>Ovalentaria</taxon>
        <taxon>Blenniimorphae</taxon>
        <taxon>Blenniiformes</taxon>
        <taxon>Blennioidei</taxon>
        <taxon>Blenniidae</taxon>
        <taxon>Salariinae</taxon>
        <taxon>Salarias</taxon>
    </lineage>
</organism>
<dbReference type="Ensembl" id="ENSSFAT00005023458.1">
    <property type="protein sequence ID" value="ENSSFAP00005022520.1"/>
    <property type="gene ID" value="ENSSFAG00005011704.1"/>
</dbReference>
<feature type="transmembrane region" description="Helical" evidence="9">
    <location>
        <begin position="157"/>
        <end position="179"/>
    </location>
</feature>
<evidence type="ECO:0000256" key="1">
    <source>
        <dbReference type="ARBA" id="ARBA00004225"/>
    </source>
</evidence>
<reference evidence="10" key="1">
    <citation type="submission" date="2019-06" db="EMBL/GenBank/DDBJ databases">
        <authorList>
            <consortium name="Wellcome Sanger Institute Data Sharing"/>
        </authorList>
    </citation>
    <scope>NUCLEOTIDE SEQUENCE [LARGE SCALE GENOMIC DNA]</scope>
</reference>
<protein>
    <recommendedName>
        <fullName evidence="12">Sideroflexin 4</fullName>
    </recommendedName>
</protein>